<dbReference type="AlphaFoldDB" id="A0AAW4C170"/>
<gene>
    <name evidence="2" type="ORF">IR015_23170</name>
</gene>
<comment type="caution">
    <text evidence="2">The sequence shown here is derived from an EMBL/GenBank/DDBJ whole genome shotgun (WGS) entry which is preliminary data.</text>
</comment>
<name>A0AAW4C170_PSEPU</name>
<accession>A0AAW4C170</accession>
<dbReference type="InterPro" id="IPR006530">
    <property type="entry name" value="YD"/>
</dbReference>
<dbReference type="Proteomes" id="UP000639504">
    <property type="component" value="Unassembled WGS sequence"/>
</dbReference>
<sequence>MRRQLDRQRITRQRASMSQPGQVELANKRHPSSMSVAAAPDLKLRADTYNSDNLPIAITDANGGEKTLAYNPDSQVTSYTDCSGEATQWKYNALGQLAKLINAAGEVTEYQYEAGQLVLLIRMRYLFSARQRSPKGLGNLPHCARQFFPQRHAQAF</sequence>
<evidence type="ECO:0000313" key="2">
    <source>
        <dbReference type="EMBL" id="MBF8738312.1"/>
    </source>
</evidence>
<dbReference type="EMBL" id="JADLKB010000038">
    <property type="protein sequence ID" value="MBF8738312.1"/>
    <property type="molecule type" value="Genomic_DNA"/>
</dbReference>
<protein>
    <submittedName>
        <fullName evidence="2">RHS repeat protein</fullName>
    </submittedName>
</protein>
<evidence type="ECO:0000313" key="3">
    <source>
        <dbReference type="Proteomes" id="UP000639504"/>
    </source>
</evidence>
<evidence type="ECO:0000256" key="1">
    <source>
        <dbReference type="SAM" id="MobiDB-lite"/>
    </source>
</evidence>
<organism evidence="2 3">
    <name type="scientific">Pseudomonas putida</name>
    <name type="common">Arthrobacter siderocapsulatus</name>
    <dbReference type="NCBI Taxonomy" id="303"/>
    <lineage>
        <taxon>Bacteria</taxon>
        <taxon>Pseudomonadati</taxon>
        <taxon>Pseudomonadota</taxon>
        <taxon>Gammaproteobacteria</taxon>
        <taxon>Pseudomonadales</taxon>
        <taxon>Pseudomonadaceae</taxon>
        <taxon>Pseudomonas</taxon>
    </lineage>
</organism>
<dbReference type="InterPro" id="IPR031325">
    <property type="entry name" value="RHS_repeat"/>
</dbReference>
<dbReference type="RefSeq" id="WP_196183513.1">
    <property type="nucleotide sequence ID" value="NZ_JADLJW010000043.1"/>
</dbReference>
<proteinExistence type="predicted"/>
<dbReference type="Pfam" id="PF05593">
    <property type="entry name" value="RHS_repeat"/>
    <property type="match status" value="1"/>
</dbReference>
<feature type="region of interest" description="Disordered" evidence="1">
    <location>
        <begin position="1"/>
        <end position="34"/>
    </location>
</feature>
<dbReference type="NCBIfam" id="TIGR01643">
    <property type="entry name" value="YD_repeat_2x"/>
    <property type="match status" value="2"/>
</dbReference>
<reference evidence="2" key="1">
    <citation type="submission" date="2020-10" db="EMBL/GenBank/DDBJ databases">
        <title>Genome sequences of Pseudomonas isolates.</title>
        <authorList>
            <person name="Wessels L."/>
            <person name="Reich F."/>
            <person name="Hammerl J."/>
        </authorList>
    </citation>
    <scope>NUCLEOTIDE SEQUENCE</scope>
    <source>
        <strain evidence="2">20-MO00640-0</strain>
    </source>
</reference>
<dbReference type="Gene3D" id="2.180.10.10">
    <property type="entry name" value="RHS repeat-associated core"/>
    <property type="match status" value="1"/>
</dbReference>